<evidence type="ECO:0000313" key="1">
    <source>
        <dbReference type="EMBL" id="SMC54596.1"/>
    </source>
</evidence>
<organism evidence="1 2">
    <name type="scientific">Aristaeella lactis</name>
    <dbReference type="NCBI Taxonomy" id="3046383"/>
    <lineage>
        <taxon>Bacteria</taxon>
        <taxon>Bacillati</taxon>
        <taxon>Bacillota</taxon>
        <taxon>Clostridia</taxon>
        <taxon>Eubacteriales</taxon>
        <taxon>Aristaeellaceae</taxon>
        <taxon>Aristaeella</taxon>
    </lineage>
</organism>
<evidence type="ECO:0000313" key="2">
    <source>
        <dbReference type="Proteomes" id="UP000192328"/>
    </source>
</evidence>
<dbReference type="EMBL" id="FWXZ01000002">
    <property type="protein sequence ID" value="SMC54596.1"/>
    <property type="molecule type" value="Genomic_DNA"/>
</dbReference>
<reference evidence="1" key="1">
    <citation type="submission" date="2017-04" db="EMBL/GenBank/DDBJ databases">
        <authorList>
            <person name="Varghese N."/>
            <person name="Submissions S."/>
        </authorList>
    </citation>
    <scope>NUCLEOTIDE SEQUENCE</scope>
    <source>
        <strain evidence="1">WTE2008</strain>
    </source>
</reference>
<keyword evidence="2" id="KW-1185">Reference proteome</keyword>
<name>A0AC61PKN3_9FIRM</name>
<accession>A0AC61PKN3</accession>
<comment type="caution">
    <text evidence="1">The sequence shown here is derived from an EMBL/GenBank/DDBJ whole genome shotgun (WGS) entry which is preliminary data.</text>
</comment>
<protein>
    <submittedName>
        <fullName evidence="1">Uncharacterized protein</fullName>
    </submittedName>
</protein>
<dbReference type="Proteomes" id="UP000192328">
    <property type="component" value="Unassembled WGS sequence"/>
</dbReference>
<proteinExistence type="predicted"/>
<gene>
    <name evidence="1" type="ORF">SAMN06297397_1365</name>
</gene>
<sequence>MTVRECLERPGKIRQAISIRLMRIEMLQKYSVRLSSGLNQVRVKSSPDPTRMQALLAEAADEEKEVTRLEAELSQASSEAAILISRLPDMEMIRLLELRYLECQGWPETAMSLNRSLNGAYKLHRRALDLLQRVLASCGERK</sequence>